<evidence type="ECO:0000256" key="1">
    <source>
        <dbReference type="SAM" id="MobiDB-lite"/>
    </source>
</evidence>
<feature type="region of interest" description="Disordered" evidence="1">
    <location>
        <begin position="47"/>
        <end position="87"/>
    </location>
</feature>
<dbReference type="RefSeq" id="WP_199018707.1">
    <property type="nucleotide sequence ID" value="NZ_JAELUP010000020.1"/>
</dbReference>
<feature type="compositionally biased region" description="Basic residues" evidence="1">
    <location>
        <begin position="66"/>
        <end position="78"/>
    </location>
</feature>
<name>A0A934J1P4_9BACL</name>
<organism evidence="2 3">
    <name type="scientific">Paenibacillus roseus</name>
    <dbReference type="NCBI Taxonomy" id="2798579"/>
    <lineage>
        <taxon>Bacteria</taxon>
        <taxon>Bacillati</taxon>
        <taxon>Bacillota</taxon>
        <taxon>Bacilli</taxon>
        <taxon>Bacillales</taxon>
        <taxon>Paenibacillaceae</taxon>
        <taxon>Paenibacillus</taxon>
    </lineage>
</organism>
<reference evidence="2" key="1">
    <citation type="submission" date="2020-12" db="EMBL/GenBank/DDBJ databases">
        <authorList>
            <person name="Huq M.A."/>
        </authorList>
    </citation>
    <scope>NUCLEOTIDE SEQUENCE</scope>
    <source>
        <strain evidence="2">MAHUQ-46</strain>
    </source>
</reference>
<accession>A0A934J1P4</accession>
<gene>
    <name evidence="2" type="ORF">JFN88_07500</name>
</gene>
<dbReference type="EMBL" id="JAELUP010000020">
    <property type="protein sequence ID" value="MBJ6361155.1"/>
    <property type="molecule type" value="Genomic_DNA"/>
</dbReference>
<evidence type="ECO:0000313" key="2">
    <source>
        <dbReference type="EMBL" id="MBJ6361155.1"/>
    </source>
</evidence>
<proteinExistence type="predicted"/>
<protein>
    <submittedName>
        <fullName evidence="2">Uncharacterized protein</fullName>
    </submittedName>
</protein>
<dbReference type="Proteomes" id="UP000640274">
    <property type="component" value="Unassembled WGS sequence"/>
</dbReference>
<dbReference type="AlphaFoldDB" id="A0A934J1P4"/>
<keyword evidence="3" id="KW-1185">Reference proteome</keyword>
<comment type="caution">
    <text evidence="2">The sequence shown here is derived from an EMBL/GenBank/DDBJ whole genome shotgun (WGS) entry which is preliminary data.</text>
</comment>
<sequence length="119" mass="12946">MERIFPINEERLQSLRGQLVCAVSKKGHHYIGVLHSCRGGRVVLNGPEGGQTVRRPSKPEGIAVKGRGKKGRSRRKKYISAPSGSQGAAELSASYQFRPAFTQPVGLEVGEITFLFALV</sequence>
<evidence type="ECO:0000313" key="3">
    <source>
        <dbReference type="Proteomes" id="UP000640274"/>
    </source>
</evidence>